<evidence type="ECO:0000313" key="1">
    <source>
        <dbReference type="EMBL" id="BBG25153.1"/>
    </source>
</evidence>
<dbReference type="Proteomes" id="UP000322983">
    <property type="component" value="Chromosome"/>
</dbReference>
<dbReference type="Proteomes" id="UP000325030">
    <property type="component" value="Chromosome"/>
</dbReference>
<evidence type="ECO:0000313" key="2">
    <source>
        <dbReference type="EMBL" id="BBG27941.1"/>
    </source>
</evidence>
<dbReference type="AlphaFoldDB" id="A0A510DY53"/>
<evidence type="ECO:0000313" key="4">
    <source>
        <dbReference type="Proteomes" id="UP000325030"/>
    </source>
</evidence>
<evidence type="ECO:0000313" key="3">
    <source>
        <dbReference type="Proteomes" id="UP000322983"/>
    </source>
</evidence>
<dbReference type="EMBL" id="AP018929">
    <property type="protein sequence ID" value="BBG25153.1"/>
    <property type="molecule type" value="Genomic_DNA"/>
</dbReference>
<proteinExistence type="predicted"/>
<name>A0A510DY53_9CREN</name>
<accession>A0A510E5Y0</accession>
<dbReference type="EMBL" id="AP018930">
    <property type="protein sequence ID" value="BBG27941.1"/>
    <property type="molecule type" value="Genomic_DNA"/>
</dbReference>
<sequence length="38" mass="4554">MRFMKNVFNLKRGTHAQAKHLTVIHLALTKFNERNIKF</sequence>
<protein>
    <recommendedName>
        <fullName evidence="5">Transposase</fullName>
    </recommendedName>
</protein>
<reference evidence="1 3" key="2">
    <citation type="journal article" date="2020" name="Int. J. Syst. Evol. Microbiol.">
        <title>Sulfuracidifex tepidarius gen. nov., sp. nov. and transfer of Sulfolobus metallicus Huber and Stetter 1992 to the genus Sulfuracidifex as Sulfuracidifex metallicus comb. nov.</title>
        <authorList>
            <person name="Itoh T."/>
            <person name="Miura T."/>
            <person name="Sakai H.D."/>
            <person name="Kato S."/>
            <person name="Ohkuma M."/>
            <person name="Takashina T."/>
        </authorList>
    </citation>
    <scope>NUCLEOTIDE SEQUENCE [LARGE SCALE GENOMIC DNA]</scope>
    <source>
        <strain evidence="1 3">IC-006</strain>
        <strain evidence="2">IC-007</strain>
    </source>
</reference>
<gene>
    <name evidence="1" type="ORF">IC006_2488</name>
    <name evidence="2" type="ORF">IC007_2496</name>
</gene>
<reference evidence="4" key="1">
    <citation type="submission" date="2018-09" db="EMBL/GenBank/DDBJ databases">
        <title>Complete Genome Sequencing of Sulfolobus sp. JCM 16834.</title>
        <authorList>
            <person name="Kato S."/>
            <person name="Itoh T."/>
            <person name="Ohkuma M."/>
        </authorList>
    </citation>
    <scope>NUCLEOTIDE SEQUENCE [LARGE SCALE GENOMIC DNA]</scope>
    <source>
        <strain evidence="4">IC-007</strain>
    </source>
</reference>
<dbReference type="KEGG" id="step:IC006_2488"/>
<organism evidence="1 3">
    <name type="scientific">Sulfuracidifex tepidarius</name>
    <dbReference type="NCBI Taxonomy" id="1294262"/>
    <lineage>
        <taxon>Archaea</taxon>
        <taxon>Thermoproteota</taxon>
        <taxon>Thermoprotei</taxon>
        <taxon>Sulfolobales</taxon>
        <taxon>Sulfolobaceae</taxon>
        <taxon>Sulfuracidifex</taxon>
    </lineage>
</organism>
<evidence type="ECO:0008006" key="5">
    <source>
        <dbReference type="Google" id="ProtNLM"/>
    </source>
</evidence>
<accession>A0A510DY53</accession>
<keyword evidence="3" id="KW-1185">Reference proteome</keyword>